<dbReference type="Proteomes" id="UP000245462">
    <property type="component" value="Unassembled WGS sequence"/>
</dbReference>
<dbReference type="OrthoDB" id="9792444at2"/>
<organism evidence="2 3">
    <name type="scientific">Porphyromonas loveana</name>
    <dbReference type="NCBI Taxonomy" id="1884669"/>
    <lineage>
        <taxon>Bacteria</taxon>
        <taxon>Pseudomonadati</taxon>
        <taxon>Bacteroidota</taxon>
        <taxon>Bacteroidia</taxon>
        <taxon>Bacteroidales</taxon>
        <taxon>Porphyromonadaceae</taxon>
        <taxon>Porphyromonas</taxon>
    </lineage>
</organism>
<sequence length="158" mass="16637">MKRFLVALFLLAVTGSFSMSAQSLTVFLGNGGTLSADLANAKITFGSNSTMTLWNGTSESTVSINNVTKITFDLTTSMPTVANFGANQLSIFPNPAEDVIRFQGLPMGVSVVSIYRLDGMLVFSGEVDAKSPMLNVGGLAAGSYLVRANGLTSKLVKR</sequence>
<protein>
    <submittedName>
        <fullName evidence="2">Putative secreted protein (Por secretion system target)</fullName>
    </submittedName>
</protein>
<keyword evidence="3" id="KW-1185">Reference proteome</keyword>
<keyword evidence="1" id="KW-0732">Signal</keyword>
<dbReference type="RefSeq" id="WP_116678785.1">
    <property type="nucleotide sequence ID" value="NZ_JBGZPI010000184.1"/>
</dbReference>
<accession>A0A2U1FKK0</accession>
<dbReference type="NCBIfam" id="TIGR04183">
    <property type="entry name" value="Por_Secre_tail"/>
    <property type="match status" value="1"/>
</dbReference>
<dbReference type="EMBL" id="QEKY01000004">
    <property type="protein sequence ID" value="PVZ12694.1"/>
    <property type="molecule type" value="Genomic_DNA"/>
</dbReference>
<feature type="chain" id="PRO_5015713555" evidence="1">
    <location>
        <begin position="22"/>
        <end position="158"/>
    </location>
</feature>
<comment type="caution">
    <text evidence="2">The sequence shown here is derived from an EMBL/GenBank/DDBJ whole genome shotgun (WGS) entry which is preliminary data.</text>
</comment>
<evidence type="ECO:0000313" key="3">
    <source>
        <dbReference type="Proteomes" id="UP000245462"/>
    </source>
</evidence>
<reference evidence="2 3" key="1">
    <citation type="submission" date="2018-04" db="EMBL/GenBank/DDBJ databases">
        <title>Genomic Encyclopedia of Type Strains, Phase IV (KMG-IV): sequencing the most valuable type-strain genomes for metagenomic binning, comparative biology and taxonomic classification.</title>
        <authorList>
            <person name="Goeker M."/>
        </authorList>
    </citation>
    <scope>NUCLEOTIDE SEQUENCE [LARGE SCALE GENOMIC DNA]</scope>
    <source>
        <strain evidence="2 3">DSM 28520</strain>
    </source>
</reference>
<dbReference type="InterPro" id="IPR026444">
    <property type="entry name" value="Secre_tail"/>
</dbReference>
<name>A0A2U1FKK0_9PORP</name>
<proteinExistence type="predicted"/>
<evidence type="ECO:0000313" key="2">
    <source>
        <dbReference type="EMBL" id="PVZ12694.1"/>
    </source>
</evidence>
<evidence type="ECO:0000256" key="1">
    <source>
        <dbReference type="SAM" id="SignalP"/>
    </source>
</evidence>
<dbReference type="AlphaFoldDB" id="A0A2U1FKK0"/>
<feature type="signal peptide" evidence="1">
    <location>
        <begin position="1"/>
        <end position="21"/>
    </location>
</feature>
<gene>
    <name evidence="2" type="ORF">C7382_1041</name>
</gene>
<dbReference type="GeneID" id="94550232"/>